<feature type="transmembrane region" description="Helical" evidence="1">
    <location>
        <begin position="172"/>
        <end position="194"/>
    </location>
</feature>
<accession>A0ABS6EK02</accession>
<keyword evidence="1" id="KW-0472">Membrane</keyword>
<sequence length="284" mass="32278">MDRIRKIFLVSINNIRKWATNPRIYVLFILITMFLWSSIRPILSFSKEMGIRVTPWVFPHLASSFVGQLILMLGVVLLFCDAPFIDEGQPYFLIRSGRYTWGMGQVFYIMMGMTIYLLIVNFISILILMPNIFLSTGWGKILGTLAENHGESVNEIEYISKKILLSYTPLKAFVLSFILEWCAGTALALLMFVINICLNRAAGATIASLIILLDYAIYSNFPSVKFFYFSPVSLSKLILIDSKGISNYPSNEYAYIFFIITIIVLSIISVLSVRRKDIQVQPAV</sequence>
<proteinExistence type="predicted"/>
<evidence type="ECO:0000256" key="1">
    <source>
        <dbReference type="SAM" id="Phobius"/>
    </source>
</evidence>
<evidence type="ECO:0000313" key="2">
    <source>
        <dbReference type="EMBL" id="MBU5485122.1"/>
    </source>
</evidence>
<name>A0ABS6EK02_9CLOT</name>
<protein>
    <recommendedName>
        <fullName evidence="4">ABC transporter permease</fullName>
    </recommendedName>
</protein>
<dbReference type="Proteomes" id="UP000726170">
    <property type="component" value="Unassembled WGS sequence"/>
</dbReference>
<comment type="caution">
    <text evidence="2">The sequence shown here is derived from an EMBL/GenBank/DDBJ whole genome shotgun (WGS) entry which is preliminary data.</text>
</comment>
<gene>
    <name evidence="2" type="ORF">KQI86_12330</name>
</gene>
<feature type="transmembrane region" description="Helical" evidence="1">
    <location>
        <begin position="106"/>
        <end position="129"/>
    </location>
</feature>
<feature type="transmembrane region" description="Helical" evidence="1">
    <location>
        <begin position="24"/>
        <end position="45"/>
    </location>
</feature>
<dbReference type="EMBL" id="JAHLQF010000003">
    <property type="protein sequence ID" value="MBU5485122.1"/>
    <property type="molecule type" value="Genomic_DNA"/>
</dbReference>
<feature type="transmembrane region" description="Helical" evidence="1">
    <location>
        <begin position="65"/>
        <end position="85"/>
    </location>
</feature>
<keyword evidence="1" id="KW-1133">Transmembrane helix</keyword>
<evidence type="ECO:0000313" key="3">
    <source>
        <dbReference type="Proteomes" id="UP000726170"/>
    </source>
</evidence>
<keyword evidence="3" id="KW-1185">Reference proteome</keyword>
<keyword evidence="1" id="KW-0812">Transmembrane</keyword>
<feature type="transmembrane region" description="Helical" evidence="1">
    <location>
        <begin position="253"/>
        <end position="273"/>
    </location>
</feature>
<feature type="transmembrane region" description="Helical" evidence="1">
    <location>
        <begin position="201"/>
        <end position="218"/>
    </location>
</feature>
<evidence type="ECO:0008006" key="4">
    <source>
        <dbReference type="Google" id="ProtNLM"/>
    </source>
</evidence>
<reference evidence="2 3" key="1">
    <citation type="submission" date="2021-06" db="EMBL/GenBank/DDBJ databases">
        <authorList>
            <person name="Sun Q."/>
            <person name="Li D."/>
        </authorList>
    </citation>
    <scope>NUCLEOTIDE SEQUENCE [LARGE SCALE GENOMIC DNA]</scope>
    <source>
        <strain evidence="2 3">MSJ-11</strain>
    </source>
</reference>
<organism evidence="2 3">
    <name type="scientific">Clostridium mobile</name>
    <dbReference type="NCBI Taxonomy" id="2841512"/>
    <lineage>
        <taxon>Bacteria</taxon>
        <taxon>Bacillati</taxon>
        <taxon>Bacillota</taxon>
        <taxon>Clostridia</taxon>
        <taxon>Eubacteriales</taxon>
        <taxon>Clostridiaceae</taxon>
        <taxon>Clostridium</taxon>
    </lineage>
</organism>
<dbReference type="RefSeq" id="WP_216439693.1">
    <property type="nucleotide sequence ID" value="NZ_JAHLQF010000003.1"/>
</dbReference>